<evidence type="ECO:0000313" key="2">
    <source>
        <dbReference type="Proteomes" id="UP000838756"/>
    </source>
</evidence>
<dbReference type="AlphaFoldDB" id="A0A8S4QIV2"/>
<protein>
    <submittedName>
        <fullName evidence="1">Jg990 protein</fullName>
    </submittedName>
</protein>
<accession>A0A8S4QIV2</accession>
<keyword evidence="2" id="KW-1185">Reference proteome</keyword>
<dbReference type="EMBL" id="CAKXAJ010002838">
    <property type="protein sequence ID" value="CAH2208256.1"/>
    <property type="molecule type" value="Genomic_DNA"/>
</dbReference>
<gene>
    <name evidence="1" type="primary">jg990</name>
    <name evidence="1" type="ORF">PAEG_LOCUS872</name>
</gene>
<sequence length="100" mass="11413">MRGLLLSAEEFYPLSPTTDQHISNTTCLPYCDPNNKRVTQRAMESAMLGVPMIKSEMRRSVEDLELPVWTVIFTLGRPVVSRSRVINKEQSTLLHVLRLV</sequence>
<proteinExistence type="predicted"/>
<comment type="caution">
    <text evidence="1">The sequence shown here is derived from an EMBL/GenBank/DDBJ whole genome shotgun (WGS) entry which is preliminary data.</text>
</comment>
<reference evidence="1" key="1">
    <citation type="submission" date="2022-03" db="EMBL/GenBank/DDBJ databases">
        <authorList>
            <person name="Lindestad O."/>
        </authorList>
    </citation>
    <scope>NUCLEOTIDE SEQUENCE</scope>
</reference>
<evidence type="ECO:0000313" key="1">
    <source>
        <dbReference type="EMBL" id="CAH2208256.1"/>
    </source>
</evidence>
<dbReference type="Proteomes" id="UP000838756">
    <property type="component" value="Unassembled WGS sequence"/>
</dbReference>
<organism evidence="1 2">
    <name type="scientific">Pararge aegeria aegeria</name>
    <dbReference type="NCBI Taxonomy" id="348720"/>
    <lineage>
        <taxon>Eukaryota</taxon>
        <taxon>Metazoa</taxon>
        <taxon>Ecdysozoa</taxon>
        <taxon>Arthropoda</taxon>
        <taxon>Hexapoda</taxon>
        <taxon>Insecta</taxon>
        <taxon>Pterygota</taxon>
        <taxon>Neoptera</taxon>
        <taxon>Endopterygota</taxon>
        <taxon>Lepidoptera</taxon>
        <taxon>Glossata</taxon>
        <taxon>Ditrysia</taxon>
        <taxon>Papilionoidea</taxon>
        <taxon>Nymphalidae</taxon>
        <taxon>Satyrinae</taxon>
        <taxon>Satyrini</taxon>
        <taxon>Parargina</taxon>
        <taxon>Pararge</taxon>
    </lineage>
</organism>
<name>A0A8S4QIV2_9NEOP</name>